<dbReference type="Pfam" id="PF23212">
    <property type="entry name" value="DUF7064"/>
    <property type="match status" value="1"/>
</dbReference>
<evidence type="ECO:0000313" key="3">
    <source>
        <dbReference type="Proteomes" id="UP001458880"/>
    </source>
</evidence>
<protein>
    <recommendedName>
        <fullName evidence="1">DUF7064 domain-containing protein</fullName>
    </recommendedName>
</protein>
<evidence type="ECO:0000259" key="1">
    <source>
        <dbReference type="Pfam" id="PF23212"/>
    </source>
</evidence>
<dbReference type="Proteomes" id="UP001458880">
    <property type="component" value="Unassembled WGS sequence"/>
</dbReference>
<sequence length="409" mass="47810">MYLVLTSIIISYITWIYLKNKRKSPERILGIYSVKGKWFYLKYVTMLLMLTLRKFSSKRNKSGMGYGVGSTNDLEKIRKEIKVAWDKKAFDAVFYHGVSKSGYYFVGGIERRHNNKVNGLAYLLTPKLGLLHSEHIPKTELPADVDMKNSFAGGGLSFTPITPMERWDISYTGKMWKGEEAEKKWHNVKFEAKFTSNLPHFVVDTDSDRKALARALAREKWTKEFFEVLEKAHQTHYEQMGTITARLTIDDQTEDIELMGFRDHSFGNKRDWTLLHRYIFHMFYMDDNTRICCGVISQPCSISHFEIGYVIHEDKQIHPIQECDLMLYQHGEDGNPPKQLAFSFVSNNESYDCKITYLHDSVHYKGSDIEAKLYERFFTCEVNGRRGKGISEWHYNNMKTYTRDNSHVH</sequence>
<dbReference type="AlphaFoldDB" id="A0AAW1L6V4"/>
<evidence type="ECO:0000313" key="2">
    <source>
        <dbReference type="EMBL" id="KAK9729724.1"/>
    </source>
</evidence>
<dbReference type="PANTHER" id="PTHR34717">
    <property type="entry name" value="EG:BACR7A4.20 PROTEIN"/>
    <property type="match status" value="1"/>
</dbReference>
<dbReference type="PANTHER" id="PTHR34717:SF1">
    <property type="entry name" value="EG:BACR7A4.20 PROTEIN"/>
    <property type="match status" value="1"/>
</dbReference>
<organism evidence="2 3">
    <name type="scientific">Popillia japonica</name>
    <name type="common">Japanese beetle</name>
    <dbReference type="NCBI Taxonomy" id="7064"/>
    <lineage>
        <taxon>Eukaryota</taxon>
        <taxon>Metazoa</taxon>
        <taxon>Ecdysozoa</taxon>
        <taxon>Arthropoda</taxon>
        <taxon>Hexapoda</taxon>
        <taxon>Insecta</taxon>
        <taxon>Pterygota</taxon>
        <taxon>Neoptera</taxon>
        <taxon>Endopterygota</taxon>
        <taxon>Coleoptera</taxon>
        <taxon>Polyphaga</taxon>
        <taxon>Scarabaeiformia</taxon>
        <taxon>Scarabaeidae</taxon>
        <taxon>Rutelinae</taxon>
        <taxon>Popillia</taxon>
    </lineage>
</organism>
<gene>
    <name evidence="2" type="ORF">QE152_g15782</name>
</gene>
<accession>A0AAW1L6V4</accession>
<name>A0AAW1L6V4_POPJA</name>
<dbReference type="InterPro" id="IPR055492">
    <property type="entry name" value="DUF7064"/>
</dbReference>
<proteinExistence type="predicted"/>
<dbReference type="EMBL" id="JASPKY010000158">
    <property type="protein sequence ID" value="KAK9729724.1"/>
    <property type="molecule type" value="Genomic_DNA"/>
</dbReference>
<reference evidence="2 3" key="1">
    <citation type="journal article" date="2024" name="BMC Genomics">
        <title>De novo assembly and annotation of Popillia japonica's genome with initial clues to its potential as an invasive pest.</title>
        <authorList>
            <person name="Cucini C."/>
            <person name="Boschi S."/>
            <person name="Funari R."/>
            <person name="Cardaioli E."/>
            <person name="Iannotti N."/>
            <person name="Marturano G."/>
            <person name="Paoli F."/>
            <person name="Bruttini M."/>
            <person name="Carapelli A."/>
            <person name="Frati F."/>
            <person name="Nardi F."/>
        </authorList>
    </citation>
    <scope>NUCLEOTIDE SEQUENCE [LARGE SCALE GENOMIC DNA]</scope>
    <source>
        <strain evidence="2">DMR45628</strain>
    </source>
</reference>
<feature type="domain" description="DUF7064" evidence="1">
    <location>
        <begin position="271"/>
        <end position="396"/>
    </location>
</feature>
<comment type="caution">
    <text evidence="2">The sequence shown here is derived from an EMBL/GenBank/DDBJ whole genome shotgun (WGS) entry which is preliminary data.</text>
</comment>
<keyword evidence="3" id="KW-1185">Reference proteome</keyword>
<dbReference type="SUPFAM" id="SSF159245">
    <property type="entry name" value="AttH-like"/>
    <property type="match status" value="1"/>
</dbReference>